<keyword evidence="8" id="KW-0902">Two-component regulatory system</keyword>
<dbReference type="EC" id="2.7.13.3" evidence="2"/>
<evidence type="ECO:0000256" key="6">
    <source>
        <dbReference type="ARBA" id="ARBA00022777"/>
    </source>
</evidence>
<feature type="transmembrane region" description="Helical" evidence="9">
    <location>
        <begin position="12"/>
        <end position="31"/>
    </location>
</feature>
<evidence type="ECO:0000256" key="9">
    <source>
        <dbReference type="SAM" id="Phobius"/>
    </source>
</evidence>
<keyword evidence="6" id="KW-0418">Kinase</keyword>
<sequence>MEDTQRPSWTSWAWPAAVGLVVLLVALLLLFPPTTGTSWTIAAFGSLVVAILSWAWWRTRRQRIRYEDRLESWARERAALGERLKIARELHDLASHGLGVMTVRASTAKLAGKEEWLAALDDIERVGRRSTDQLRRMLTVLRTSDSDVPMRPPESLADLEGIVSAARRRGLDIEAAIDETGLDGLSPELQMTVCAIVREALSNTTRHAGRTSARVFVGAKDDHVHVEVHDDGRSGGWRPHPGTGNGLRGLRERLGLHGGTLRAGNSGEGFSLVAEMPRESAS</sequence>
<evidence type="ECO:0000256" key="7">
    <source>
        <dbReference type="ARBA" id="ARBA00022840"/>
    </source>
</evidence>
<protein>
    <recommendedName>
        <fullName evidence="2">histidine kinase</fullName>
        <ecNumber evidence="2">2.7.13.3</ecNumber>
    </recommendedName>
</protein>
<organism evidence="11 12">
    <name type="scientific">Brevibacterium picturae</name>
    <dbReference type="NCBI Taxonomy" id="260553"/>
    <lineage>
        <taxon>Bacteria</taxon>
        <taxon>Bacillati</taxon>
        <taxon>Actinomycetota</taxon>
        <taxon>Actinomycetes</taxon>
        <taxon>Micrococcales</taxon>
        <taxon>Brevibacteriaceae</taxon>
        <taxon>Brevibacterium</taxon>
    </lineage>
</organism>
<evidence type="ECO:0000259" key="10">
    <source>
        <dbReference type="Pfam" id="PF07730"/>
    </source>
</evidence>
<name>A0ABN2B272_9MICO</name>
<comment type="caution">
    <text evidence="11">The sequence shown here is derived from an EMBL/GenBank/DDBJ whole genome shotgun (WGS) entry which is preliminary data.</text>
</comment>
<keyword evidence="5" id="KW-0547">Nucleotide-binding</keyword>
<evidence type="ECO:0000256" key="4">
    <source>
        <dbReference type="ARBA" id="ARBA00022679"/>
    </source>
</evidence>
<dbReference type="InterPro" id="IPR050482">
    <property type="entry name" value="Sensor_HK_TwoCompSys"/>
</dbReference>
<proteinExistence type="predicted"/>
<evidence type="ECO:0000256" key="3">
    <source>
        <dbReference type="ARBA" id="ARBA00022553"/>
    </source>
</evidence>
<evidence type="ECO:0000256" key="8">
    <source>
        <dbReference type="ARBA" id="ARBA00023012"/>
    </source>
</evidence>
<comment type="catalytic activity">
    <reaction evidence="1">
        <text>ATP + protein L-histidine = ADP + protein N-phospho-L-histidine.</text>
        <dbReference type="EC" id="2.7.13.3"/>
    </reaction>
</comment>
<gene>
    <name evidence="11" type="ORF">GCM10009691_05050</name>
</gene>
<dbReference type="Proteomes" id="UP001501791">
    <property type="component" value="Unassembled WGS sequence"/>
</dbReference>
<evidence type="ECO:0000256" key="5">
    <source>
        <dbReference type="ARBA" id="ARBA00022741"/>
    </source>
</evidence>
<keyword evidence="7" id="KW-0067">ATP-binding</keyword>
<keyword evidence="3" id="KW-0597">Phosphoprotein</keyword>
<evidence type="ECO:0000256" key="1">
    <source>
        <dbReference type="ARBA" id="ARBA00000085"/>
    </source>
</evidence>
<dbReference type="EMBL" id="BAAALY010000002">
    <property type="protein sequence ID" value="GAA1532278.1"/>
    <property type="molecule type" value="Genomic_DNA"/>
</dbReference>
<dbReference type="Pfam" id="PF07730">
    <property type="entry name" value="HisKA_3"/>
    <property type="match status" value="1"/>
</dbReference>
<feature type="transmembrane region" description="Helical" evidence="9">
    <location>
        <begin position="37"/>
        <end position="57"/>
    </location>
</feature>
<evidence type="ECO:0000313" key="12">
    <source>
        <dbReference type="Proteomes" id="UP001501791"/>
    </source>
</evidence>
<dbReference type="PANTHER" id="PTHR24421">
    <property type="entry name" value="NITRATE/NITRITE SENSOR PROTEIN NARX-RELATED"/>
    <property type="match status" value="1"/>
</dbReference>
<evidence type="ECO:0000313" key="11">
    <source>
        <dbReference type="EMBL" id="GAA1532278.1"/>
    </source>
</evidence>
<keyword evidence="4" id="KW-0808">Transferase</keyword>
<keyword evidence="9" id="KW-0472">Membrane</keyword>
<accession>A0ABN2B272</accession>
<reference evidence="11 12" key="1">
    <citation type="journal article" date="2019" name="Int. J. Syst. Evol. Microbiol.">
        <title>The Global Catalogue of Microorganisms (GCM) 10K type strain sequencing project: providing services to taxonomists for standard genome sequencing and annotation.</title>
        <authorList>
            <consortium name="The Broad Institute Genomics Platform"/>
            <consortium name="The Broad Institute Genome Sequencing Center for Infectious Disease"/>
            <person name="Wu L."/>
            <person name="Ma J."/>
        </authorList>
    </citation>
    <scope>NUCLEOTIDE SEQUENCE [LARGE SCALE GENOMIC DNA]</scope>
    <source>
        <strain evidence="11 12">JCM 13319</strain>
    </source>
</reference>
<keyword evidence="9" id="KW-0812">Transmembrane</keyword>
<dbReference type="InterPro" id="IPR011712">
    <property type="entry name" value="Sig_transdc_His_kin_sub3_dim/P"/>
</dbReference>
<dbReference type="Gene3D" id="3.30.565.10">
    <property type="entry name" value="Histidine kinase-like ATPase, C-terminal domain"/>
    <property type="match status" value="1"/>
</dbReference>
<feature type="domain" description="Signal transduction histidine kinase subgroup 3 dimerisation and phosphoacceptor" evidence="10">
    <location>
        <begin position="82"/>
        <end position="145"/>
    </location>
</feature>
<dbReference type="RefSeq" id="WP_346035185.1">
    <property type="nucleotide sequence ID" value="NZ_BAAALY010000002.1"/>
</dbReference>
<dbReference type="SUPFAM" id="SSF55874">
    <property type="entry name" value="ATPase domain of HSP90 chaperone/DNA topoisomerase II/histidine kinase"/>
    <property type="match status" value="1"/>
</dbReference>
<dbReference type="PANTHER" id="PTHR24421:SF10">
    <property type="entry name" value="NITRATE_NITRITE SENSOR PROTEIN NARQ"/>
    <property type="match status" value="1"/>
</dbReference>
<evidence type="ECO:0000256" key="2">
    <source>
        <dbReference type="ARBA" id="ARBA00012438"/>
    </source>
</evidence>
<dbReference type="CDD" id="cd16917">
    <property type="entry name" value="HATPase_UhpB-NarQ-NarX-like"/>
    <property type="match status" value="1"/>
</dbReference>
<keyword evidence="9" id="KW-1133">Transmembrane helix</keyword>
<dbReference type="Gene3D" id="1.20.5.1930">
    <property type="match status" value="1"/>
</dbReference>
<keyword evidence="12" id="KW-1185">Reference proteome</keyword>
<dbReference type="InterPro" id="IPR036890">
    <property type="entry name" value="HATPase_C_sf"/>
</dbReference>